<name>A0A2N9LJ33_9BACT</name>
<accession>A0A2N9LJ33</accession>
<proteinExistence type="predicted"/>
<protein>
    <submittedName>
        <fullName evidence="1">Uncharacterized protein</fullName>
    </submittedName>
</protein>
<dbReference type="EMBL" id="OKRB01000095">
    <property type="protein sequence ID" value="SPE23267.1"/>
    <property type="molecule type" value="Genomic_DNA"/>
</dbReference>
<gene>
    <name evidence="1" type="ORF">SBA5_380038</name>
</gene>
<evidence type="ECO:0000313" key="2">
    <source>
        <dbReference type="Proteomes" id="UP000239735"/>
    </source>
</evidence>
<evidence type="ECO:0000313" key="1">
    <source>
        <dbReference type="EMBL" id="SPE23267.1"/>
    </source>
</evidence>
<reference evidence="2" key="1">
    <citation type="submission" date="2018-02" db="EMBL/GenBank/DDBJ databases">
        <authorList>
            <person name="Hausmann B."/>
        </authorList>
    </citation>
    <scope>NUCLEOTIDE SEQUENCE [LARGE SCALE GENOMIC DNA]</scope>
    <source>
        <strain evidence="2">Peat soil MAG SbA5</strain>
    </source>
</reference>
<dbReference type="AlphaFoldDB" id="A0A2N9LJ33"/>
<dbReference type="Proteomes" id="UP000239735">
    <property type="component" value="Unassembled WGS sequence"/>
</dbReference>
<sequence>MRVLEDSEKVEVSKTSNTVSSWAAYFKGFISFGHRATVTEMSHARSDDSSDPNRADCLGQVDRLLRSPMLQGSEALCKLLQYLAHHTLNSPADHLKEYQIGTEVLGRPADFDPQSDSSVRMQVGRLRTKLIEYYNSAGVRDSILVDIPKGRYTLSFERRIFAPQQEAIRDVVVHPPASASAQRRWMLAGLAVLAIACAALWIQNHSMQQSMSAMQRSFYPWHYEPSVSAFWSDILGARPDTDVVMADSSFSLVQIISKKSFSFQDYLSRSYIGQLQTQQDLNPDMRSALNLIAAKNLESSSDFRLARRILALDPLGQHIHLYYAREFMPTLLKQDNVILIGSPIANPWDELFESRLTFNATLNNGTPTFITNRAPAAGEQSSYIPTGSVGYCTVAYLPNPDHNGSVLLLEGTGSEATEAAGDFLLSEDQLSNFQRMLHVTKLPYFDVLLKTSQVKGTPLSTTLVAYRTYPNLH</sequence>
<organism evidence="1 2">
    <name type="scientific">Candidatus Sulfuritelmatomonas gaucii</name>
    <dbReference type="NCBI Taxonomy" id="2043161"/>
    <lineage>
        <taxon>Bacteria</taxon>
        <taxon>Pseudomonadati</taxon>
        <taxon>Acidobacteriota</taxon>
        <taxon>Terriglobia</taxon>
        <taxon>Terriglobales</taxon>
        <taxon>Acidobacteriaceae</taxon>
        <taxon>Candidatus Sulfuritelmatomonas</taxon>
    </lineage>
</organism>